<dbReference type="Gene3D" id="2.60.40.10">
    <property type="entry name" value="Immunoglobulins"/>
    <property type="match status" value="1"/>
</dbReference>
<dbReference type="Pfam" id="PF16794">
    <property type="entry name" value="fn3_4"/>
    <property type="match status" value="1"/>
</dbReference>
<dbReference type="PANTHER" id="PTHR23210">
    <property type="entry name" value="ACTIVATING TRANSCRIPTION FACTOR 7 INTERACTING PROTEIN"/>
    <property type="match status" value="1"/>
</dbReference>
<dbReference type="InterPro" id="IPR003961">
    <property type="entry name" value="FN3_dom"/>
</dbReference>
<feature type="domain" description="Fibronectin type-III" evidence="1">
    <location>
        <begin position="399"/>
        <end position="500"/>
    </location>
</feature>
<dbReference type="GO" id="GO:0005634">
    <property type="term" value="C:nucleus"/>
    <property type="evidence" value="ECO:0007669"/>
    <property type="project" value="TreeGrafter"/>
</dbReference>
<protein>
    <submittedName>
        <fullName evidence="2">Activating transcription factor 7-interacting protein 1</fullName>
    </submittedName>
</protein>
<dbReference type="AlphaFoldDB" id="A0A226DK54"/>
<dbReference type="InterPro" id="IPR036116">
    <property type="entry name" value="FN3_sf"/>
</dbReference>
<gene>
    <name evidence="2" type="ORF">Fcan01_20505</name>
</gene>
<organism evidence="2 3">
    <name type="scientific">Folsomia candida</name>
    <name type="common">Springtail</name>
    <dbReference type="NCBI Taxonomy" id="158441"/>
    <lineage>
        <taxon>Eukaryota</taxon>
        <taxon>Metazoa</taxon>
        <taxon>Ecdysozoa</taxon>
        <taxon>Arthropoda</taxon>
        <taxon>Hexapoda</taxon>
        <taxon>Collembola</taxon>
        <taxon>Entomobryomorpha</taxon>
        <taxon>Isotomoidea</taxon>
        <taxon>Isotomidae</taxon>
        <taxon>Proisotominae</taxon>
        <taxon>Folsomia</taxon>
    </lineage>
</organism>
<dbReference type="InterPro" id="IPR013783">
    <property type="entry name" value="Ig-like_fold"/>
</dbReference>
<dbReference type="STRING" id="158441.A0A226DK54"/>
<proteinExistence type="predicted"/>
<keyword evidence="3" id="KW-1185">Reference proteome</keyword>
<dbReference type="GO" id="GO:0003712">
    <property type="term" value="F:transcription coregulator activity"/>
    <property type="evidence" value="ECO:0007669"/>
    <property type="project" value="TreeGrafter"/>
</dbReference>
<reference evidence="2 3" key="1">
    <citation type="submission" date="2015-12" db="EMBL/GenBank/DDBJ databases">
        <title>The genome of Folsomia candida.</title>
        <authorList>
            <person name="Faddeeva A."/>
            <person name="Derks M.F."/>
            <person name="Anvar Y."/>
            <person name="Smit S."/>
            <person name="Van Straalen N."/>
            <person name="Roelofs D."/>
        </authorList>
    </citation>
    <scope>NUCLEOTIDE SEQUENCE [LARGE SCALE GENOMIC DNA]</scope>
    <source>
        <strain evidence="2 3">VU population</strain>
        <tissue evidence="2">Whole body</tissue>
    </source>
</reference>
<name>A0A226DK54_FOLCA</name>
<sequence length="500" mass="55412">MELDDMSFGVQEVTVISENGAGFGAGSEVRLDILSELDDVVNNIIASVTSPPSKKLKETEEVGMEIDQNVEEELLCSEEKQAMMHQVRRMSRKDLEDLVLTKTVEAISKHSEVGKYRTKILEFELHKEKLQNKVVQLLTQINQIGRCVKTLLDNRDPNNLNPDKKPPPPIRYCRSVGLQVTIEPSVRNEMSKAIHVNHVNGVLENGVKLLNGAIPFKKPGPKSLTQPRAIDNNNNNVRSQTVANQMNGHLVQAKAVTSITVPSRSVSLPTVVDISECGFVPSPRPSEDNSGLFKLTNNRAPGSHQLLLNGQSRHTQVAPTVSTGHRLVSVIRPGLYTEPIQIQSRAPVGLEPPIRPAAFIPQRPQNRQEINRPMRVHLPSLPPPPVVNLPHGKVMKELPPRTILTPKKEPEGIVLSWKMPLMQRHEEIALYQIYACQESLASGRTSCWKFVGDVDALPLPMACTLSQFAHGPGNRYFFIVRAVDRFGRTGAFCEPGPITV</sequence>
<dbReference type="PROSITE" id="PS50853">
    <property type="entry name" value="FN3"/>
    <property type="match status" value="1"/>
</dbReference>
<dbReference type="GO" id="GO:0005667">
    <property type="term" value="C:transcription regulator complex"/>
    <property type="evidence" value="ECO:0007669"/>
    <property type="project" value="TreeGrafter"/>
</dbReference>
<comment type="caution">
    <text evidence="2">The sequence shown here is derived from an EMBL/GenBank/DDBJ whole genome shotgun (WGS) entry which is preliminary data.</text>
</comment>
<dbReference type="Proteomes" id="UP000198287">
    <property type="component" value="Unassembled WGS sequence"/>
</dbReference>
<dbReference type="InterPro" id="IPR026085">
    <property type="entry name" value="ATF7-int"/>
</dbReference>
<dbReference type="PANTHER" id="PTHR23210:SF26">
    <property type="entry name" value="ACTIVATING TRANSCRIPTION FACTOR 7-INTERACTING PROTEIN 1"/>
    <property type="match status" value="1"/>
</dbReference>
<dbReference type="SUPFAM" id="SSF49265">
    <property type="entry name" value="Fibronectin type III"/>
    <property type="match status" value="1"/>
</dbReference>
<evidence type="ECO:0000313" key="2">
    <source>
        <dbReference type="EMBL" id="OXA44566.1"/>
    </source>
</evidence>
<dbReference type="OMA" id="DISECGF"/>
<evidence type="ECO:0000259" key="1">
    <source>
        <dbReference type="PROSITE" id="PS50853"/>
    </source>
</evidence>
<evidence type="ECO:0000313" key="3">
    <source>
        <dbReference type="Proteomes" id="UP000198287"/>
    </source>
</evidence>
<accession>A0A226DK54</accession>
<dbReference type="GO" id="GO:0006355">
    <property type="term" value="P:regulation of DNA-templated transcription"/>
    <property type="evidence" value="ECO:0007669"/>
    <property type="project" value="TreeGrafter"/>
</dbReference>
<dbReference type="EMBL" id="LNIX01000019">
    <property type="protein sequence ID" value="OXA44566.1"/>
    <property type="molecule type" value="Genomic_DNA"/>
</dbReference>
<dbReference type="InterPro" id="IPR056565">
    <property type="entry name" value="Fn3_ATF7IP"/>
</dbReference>
<dbReference type="OrthoDB" id="2434995at2759"/>